<name>A0A8J3MMZ9_9RICK</name>
<dbReference type="AlphaFoldDB" id="A0A8J3MMZ9"/>
<feature type="transmembrane region" description="Helical" evidence="2">
    <location>
        <begin position="276"/>
        <end position="297"/>
    </location>
</feature>
<protein>
    <submittedName>
        <fullName evidence="3">Uncharacterized protein</fullName>
    </submittedName>
</protein>
<accession>A0A8J3MMZ9</accession>
<evidence type="ECO:0000313" key="3">
    <source>
        <dbReference type="EMBL" id="GHM59687.1"/>
    </source>
</evidence>
<keyword evidence="2" id="KW-1133">Transmembrane helix</keyword>
<gene>
    <name evidence="3" type="ORF">sL5_06800</name>
</gene>
<feature type="transmembrane region" description="Helical" evidence="2">
    <location>
        <begin position="243"/>
        <end position="264"/>
    </location>
</feature>
<organism evidence="3 4">
    <name type="scientific">Candidatus Mesenet longicola</name>
    <dbReference type="NCBI Taxonomy" id="1892558"/>
    <lineage>
        <taxon>Bacteria</taxon>
        <taxon>Pseudomonadati</taxon>
        <taxon>Pseudomonadota</taxon>
        <taxon>Alphaproteobacteria</taxon>
        <taxon>Rickettsiales</taxon>
        <taxon>Anaplasmataceae</taxon>
        <taxon>Candidatus Mesenet</taxon>
    </lineage>
</organism>
<dbReference type="Proteomes" id="UP000637906">
    <property type="component" value="Unassembled WGS sequence"/>
</dbReference>
<sequence length="328" mass="38250">MEEREIWGHEILEELKHIDEEKKQKEHELQNLKELKVTIDGELEERSRILEEQEIEIQDKDRELGRLHKEVENKNRNLAELNNEILSKQDQLEEIERKMSLMQQKLQKAIEKGIEKEKILRKLNQELENKNDQIIDITIEVQNRLSAAEAELREIIFVKSRINSYSDSESEEFATKQLKENFISLKDELNELQEGISQDENSYWEDDMQCLQDNTISSTTQEMSDKEVQTLNTQKSHNRGMKYTVFFTIPFALTGVSLTVIPLIKSTENDTIFLSVGLSFSTLAIVCLIAVTLYSYYRESVADLELPKKLSGNSIDNIITQDYSMDKI</sequence>
<keyword evidence="4" id="KW-1185">Reference proteome</keyword>
<evidence type="ECO:0000256" key="1">
    <source>
        <dbReference type="SAM" id="Coils"/>
    </source>
</evidence>
<comment type="caution">
    <text evidence="3">The sequence shown here is derived from an EMBL/GenBank/DDBJ whole genome shotgun (WGS) entry which is preliminary data.</text>
</comment>
<evidence type="ECO:0000256" key="2">
    <source>
        <dbReference type="SAM" id="Phobius"/>
    </source>
</evidence>
<reference evidence="3 4" key="1">
    <citation type="journal article" date="2021" name="Microb. Ecol.">
        <title>Candidatus Mesenet longicola: Novel Endosymbionts of Brontispa longissima that Induce Cytoplasmic Incompatibility.</title>
        <authorList>
            <person name="Takano S."/>
            <person name="Gotoh Y."/>
            <person name="Hayashi T."/>
        </authorList>
    </citation>
    <scope>NUCLEOTIDE SEQUENCE [LARGE SCALE GENOMIC DNA]</scope>
    <source>
        <strain evidence="3">L5</strain>
    </source>
</reference>
<proteinExistence type="predicted"/>
<keyword evidence="2" id="KW-0812">Transmembrane</keyword>
<keyword evidence="1" id="KW-0175">Coiled coil</keyword>
<feature type="coiled-coil region" evidence="1">
    <location>
        <begin position="15"/>
        <end position="140"/>
    </location>
</feature>
<evidence type="ECO:0000313" key="4">
    <source>
        <dbReference type="Proteomes" id="UP000637906"/>
    </source>
</evidence>
<keyword evidence="2" id="KW-0472">Membrane</keyword>
<dbReference type="EMBL" id="BNGU01000027">
    <property type="protein sequence ID" value="GHM59687.1"/>
    <property type="molecule type" value="Genomic_DNA"/>
</dbReference>